<proteinExistence type="predicted"/>
<feature type="non-terminal residue" evidence="2">
    <location>
        <position position="147"/>
    </location>
</feature>
<feature type="region of interest" description="Disordered" evidence="1">
    <location>
        <begin position="86"/>
        <end position="147"/>
    </location>
</feature>
<reference evidence="2 3" key="1">
    <citation type="submission" date="2014-04" db="EMBL/GenBank/DDBJ databases">
        <authorList>
            <consortium name="DOE Joint Genome Institute"/>
            <person name="Kuo A."/>
            <person name="Tarkka M."/>
            <person name="Buscot F."/>
            <person name="Kohler A."/>
            <person name="Nagy L.G."/>
            <person name="Floudas D."/>
            <person name="Copeland A."/>
            <person name="Barry K.W."/>
            <person name="Cichocki N."/>
            <person name="Veneault-Fourrey C."/>
            <person name="LaButti K."/>
            <person name="Lindquist E.A."/>
            <person name="Lipzen A."/>
            <person name="Lundell T."/>
            <person name="Morin E."/>
            <person name="Murat C."/>
            <person name="Sun H."/>
            <person name="Tunlid A."/>
            <person name="Henrissat B."/>
            <person name="Grigoriev I.V."/>
            <person name="Hibbett D.S."/>
            <person name="Martin F."/>
            <person name="Nordberg H.P."/>
            <person name="Cantor M.N."/>
            <person name="Hua S.X."/>
        </authorList>
    </citation>
    <scope>NUCLEOTIDE SEQUENCE [LARGE SCALE GENOMIC DNA]</scope>
    <source>
        <strain evidence="2 3">F 1598</strain>
    </source>
</reference>
<feature type="compositionally biased region" description="Basic and acidic residues" evidence="1">
    <location>
        <begin position="87"/>
        <end position="97"/>
    </location>
</feature>
<protein>
    <submittedName>
        <fullName evidence="2">Uncharacterized protein</fullName>
    </submittedName>
</protein>
<dbReference type="InParanoid" id="A0A0C3BXQ3"/>
<evidence type="ECO:0000313" key="2">
    <source>
        <dbReference type="EMBL" id="KIM91343.1"/>
    </source>
</evidence>
<dbReference type="HOGENOM" id="CLU_1772553_0_0_1"/>
<organism evidence="2 3">
    <name type="scientific">Piloderma croceum (strain F 1598)</name>
    <dbReference type="NCBI Taxonomy" id="765440"/>
    <lineage>
        <taxon>Eukaryota</taxon>
        <taxon>Fungi</taxon>
        <taxon>Dikarya</taxon>
        <taxon>Basidiomycota</taxon>
        <taxon>Agaricomycotina</taxon>
        <taxon>Agaricomycetes</taxon>
        <taxon>Agaricomycetidae</taxon>
        <taxon>Atheliales</taxon>
        <taxon>Atheliaceae</taxon>
        <taxon>Piloderma</taxon>
    </lineage>
</organism>
<dbReference type="EMBL" id="KN832971">
    <property type="protein sequence ID" value="KIM91343.1"/>
    <property type="molecule type" value="Genomic_DNA"/>
</dbReference>
<gene>
    <name evidence="2" type="ORF">PILCRDRAFT_810613</name>
</gene>
<accession>A0A0C3BXQ3</accession>
<dbReference type="OrthoDB" id="3070320at2759"/>
<feature type="compositionally biased region" description="Basic and acidic residues" evidence="1">
    <location>
        <begin position="108"/>
        <end position="132"/>
    </location>
</feature>
<dbReference type="Proteomes" id="UP000054166">
    <property type="component" value="Unassembled WGS sequence"/>
</dbReference>
<evidence type="ECO:0000256" key="1">
    <source>
        <dbReference type="SAM" id="MobiDB-lite"/>
    </source>
</evidence>
<evidence type="ECO:0000313" key="3">
    <source>
        <dbReference type="Proteomes" id="UP000054166"/>
    </source>
</evidence>
<reference evidence="3" key="2">
    <citation type="submission" date="2015-01" db="EMBL/GenBank/DDBJ databases">
        <title>Evolutionary Origins and Diversification of the Mycorrhizal Mutualists.</title>
        <authorList>
            <consortium name="DOE Joint Genome Institute"/>
            <consortium name="Mycorrhizal Genomics Consortium"/>
            <person name="Kohler A."/>
            <person name="Kuo A."/>
            <person name="Nagy L.G."/>
            <person name="Floudas D."/>
            <person name="Copeland A."/>
            <person name="Barry K.W."/>
            <person name="Cichocki N."/>
            <person name="Veneault-Fourrey C."/>
            <person name="LaButti K."/>
            <person name="Lindquist E.A."/>
            <person name="Lipzen A."/>
            <person name="Lundell T."/>
            <person name="Morin E."/>
            <person name="Murat C."/>
            <person name="Riley R."/>
            <person name="Ohm R."/>
            <person name="Sun H."/>
            <person name="Tunlid A."/>
            <person name="Henrissat B."/>
            <person name="Grigoriev I.V."/>
            <person name="Hibbett D.S."/>
            <person name="Martin F."/>
        </authorList>
    </citation>
    <scope>NUCLEOTIDE SEQUENCE [LARGE SCALE GENOMIC DNA]</scope>
    <source>
        <strain evidence="3">F 1598</strain>
    </source>
</reference>
<name>A0A0C3BXQ3_PILCF</name>
<keyword evidence="3" id="KW-1185">Reference proteome</keyword>
<sequence>MSGLAPLDIELTNFNSPPSPISSDCSSISEPYIPVYRRKIWSEVSPVSSVASSPSSSSVSMPATDMPIYNADDLILLSRSPLAQLSAEDRSHLREAVPEIVTGRRQRTGLESRKRRSREEKRTGRSAKESRADQAVSWRRSNIQDTI</sequence>
<dbReference type="AlphaFoldDB" id="A0A0C3BXQ3"/>